<dbReference type="Gene3D" id="1.10.287.1490">
    <property type="match status" value="1"/>
</dbReference>
<feature type="region of interest" description="Disordered" evidence="2">
    <location>
        <begin position="1"/>
        <end position="25"/>
    </location>
</feature>
<dbReference type="EMBL" id="MAJD01000001">
    <property type="protein sequence ID" value="OBX36393.1"/>
    <property type="molecule type" value="Genomic_DNA"/>
</dbReference>
<dbReference type="SUPFAM" id="SSF57997">
    <property type="entry name" value="Tropomyosin"/>
    <property type="match status" value="1"/>
</dbReference>
<sequence>MAERPEDSRFNRPIVPDPDASLAGHRGHSYRRVRLWPLWCLILLLVLMLAGLAAAGWLFHQDVQQRLTRLGGELSNVHARFDAEQGRGEALASLEERLETLETRQASVESSIEERLTRWEDEVLAPIDTRLEELSGHVATLSEEAEVRDKTLSAVRNSLDALERAGEEGRGTLQEHLATLEDALEANESRLTEQVQRSDERFSSLSADLQALDERLSGLEGDIEALSGSREDARSQVATLSSRLEEMQTELRDLRQTQLALSAQLEALR</sequence>
<dbReference type="RefSeq" id="WP_065240573.1">
    <property type="nucleotide sequence ID" value="NZ_JARWBO010000001.1"/>
</dbReference>
<gene>
    <name evidence="4" type="ORF">A8U91_00735</name>
</gene>
<feature type="coiled-coil region" evidence="1">
    <location>
        <begin position="177"/>
        <end position="264"/>
    </location>
</feature>
<proteinExistence type="predicted"/>
<dbReference type="AlphaFoldDB" id="A0A1B8P2I0"/>
<dbReference type="PATRIC" id="fig|2746.7.peg.758"/>
<evidence type="ECO:0000256" key="2">
    <source>
        <dbReference type="SAM" id="MobiDB-lite"/>
    </source>
</evidence>
<feature type="transmembrane region" description="Helical" evidence="3">
    <location>
        <begin position="35"/>
        <end position="59"/>
    </location>
</feature>
<protein>
    <submittedName>
        <fullName evidence="4">Chromosome segregation protein</fullName>
    </submittedName>
</protein>
<name>A0A1B8P2I0_HALEL</name>
<keyword evidence="3" id="KW-0472">Membrane</keyword>
<feature type="compositionally biased region" description="Basic and acidic residues" evidence="2">
    <location>
        <begin position="1"/>
        <end position="10"/>
    </location>
</feature>
<evidence type="ECO:0000313" key="4">
    <source>
        <dbReference type="EMBL" id="OBX36393.1"/>
    </source>
</evidence>
<organism evidence="4 5">
    <name type="scientific">Halomonas elongata</name>
    <dbReference type="NCBI Taxonomy" id="2746"/>
    <lineage>
        <taxon>Bacteria</taxon>
        <taxon>Pseudomonadati</taxon>
        <taxon>Pseudomonadota</taxon>
        <taxon>Gammaproteobacteria</taxon>
        <taxon>Oceanospirillales</taxon>
        <taxon>Halomonadaceae</taxon>
        <taxon>Halomonas</taxon>
    </lineage>
</organism>
<evidence type="ECO:0000313" key="5">
    <source>
        <dbReference type="Proteomes" id="UP000092504"/>
    </source>
</evidence>
<evidence type="ECO:0000256" key="1">
    <source>
        <dbReference type="SAM" id="Coils"/>
    </source>
</evidence>
<evidence type="ECO:0000256" key="3">
    <source>
        <dbReference type="SAM" id="Phobius"/>
    </source>
</evidence>
<reference evidence="4 5" key="1">
    <citation type="submission" date="2016-06" db="EMBL/GenBank/DDBJ databases">
        <title>Genome sequence of halotolerant plant growth promoting strain of Halomonas elongata HEK1 isolated from salterns of Rann of Kutch, Gujarat, India.</title>
        <authorList>
            <person name="Gaba S."/>
            <person name="Singh R.N."/>
            <person name="Abrol S."/>
            <person name="Kaushik R."/>
            <person name="Saxena A.K."/>
        </authorList>
    </citation>
    <scope>NUCLEOTIDE SEQUENCE [LARGE SCALE GENOMIC DNA]</scope>
    <source>
        <strain evidence="4 5">HEK1</strain>
    </source>
</reference>
<keyword evidence="3" id="KW-1133">Transmembrane helix</keyword>
<comment type="caution">
    <text evidence="4">The sequence shown here is derived from an EMBL/GenBank/DDBJ whole genome shotgun (WGS) entry which is preliminary data.</text>
</comment>
<accession>A0A1B8P2I0</accession>
<keyword evidence="1" id="KW-0175">Coiled coil</keyword>
<dbReference type="Proteomes" id="UP000092504">
    <property type="component" value="Unassembled WGS sequence"/>
</dbReference>
<keyword evidence="3" id="KW-0812">Transmembrane</keyword>